<gene>
    <name evidence="3" type="ORF">PPERSA_06211</name>
</gene>
<keyword evidence="4" id="KW-1185">Reference proteome</keyword>
<keyword evidence="1" id="KW-0175">Coiled coil</keyword>
<dbReference type="EMBL" id="LDAU01000076">
    <property type="protein sequence ID" value="KRX08033.1"/>
    <property type="molecule type" value="Genomic_DNA"/>
</dbReference>
<accession>A0A0V0R0Q4</accession>
<name>A0A0V0R0Q4_PSEPJ</name>
<feature type="compositionally biased region" description="Polar residues" evidence="2">
    <location>
        <begin position="243"/>
        <end position="259"/>
    </location>
</feature>
<feature type="coiled-coil region" evidence="1">
    <location>
        <begin position="96"/>
        <end position="148"/>
    </location>
</feature>
<feature type="compositionally biased region" description="Basic and acidic residues" evidence="2">
    <location>
        <begin position="233"/>
        <end position="242"/>
    </location>
</feature>
<proteinExistence type="predicted"/>
<protein>
    <submittedName>
        <fullName evidence="3">Uncharacterized protein</fullName>
    </submittedName>
</protein>
<evidence type="ECO:0000313" key="3">
    <source>
        <dbReference type="EMBL" id="KRX08033.1"/>
    </source>
</evidence>
<feature type="region of interest" description="Disordered" evidence="2">
    <location>
        <begin position="233"/>
        <end position="259"/>
    </location>
</feature>
<dbReference type="AlphaFoldDB" id="A0A0V0R0Q4"/>
<evidence type="ECO:0000256" key="1">
    <source>
        <dbReference type="SAM" id="Coils"/>
    </source>
</evidence>
<comment type="caution">
    <text evidence="3">The sequence shown here is derived from an EMBL/GenBank/DDBJ whole genome shotgun (WGS) entry which is preliminary data.</text>
</comment>
<evidence type="ECO:0000313" key="4">
    <source>
        <dbReference type="Proteomes" id="UP000054937"/>
    </source>
</evidence>
<dbReference type="Proteomes" id="UP000054937">
    <property type="component" value="Unassembled WGS sequence"/>
</dbReference>
<sequence>MQYNKSISEFQNSIKDQNIQEVDLNLNNTQHKNQIKDQNNFSNEDIIEVQKSISMFDRYEQKEQNFQNHIDIYGSEYDGNFSEEVDYQNLLNQNIEKKEQLQLNQIQQNKKKQNKEDHYIVLYGSLDKEKMKKRLKSQNLTARNYLQKDIEQFSENQQFQTQRFKNQKANFGFKRKSQKKHRQFNYLNFQTEGDNFLEDEFYFKNNQDQNESKIFNARDSFVKYCQSLKEKENLQETEKEAQIQEQQNSENQMKNENQTQVSNLNKNENKEENQKIDELQKQKNDLDNQSSNLVIQQTLKNIQNKRYSIQENQQQIQHKEDVKNNYPKQTNYYTNNYKYPVFQIKLSKKQIESTQSPICKKKFTYDQQIDDKRNDDEKYRQQQLVKET</sequence>
<evidence type="ECO:0000256" key="2">
    <source>
        <dbReference type="SAM" id="MobiDB-lite"/>
    </source>
</evidence>
<dbReference type="InParanoid" id="A0A0V0R0Q4"/>
<reference evidence="3 4" key="1">
    <citation type="journal article" date="2015" name="Sci. Rep.">
        <title>Genome of the facultative scuticociliatosis pathogen Pseudocohnilembus persalinus provides insight into its virulence through horizontal gene transfer.</title>
        <authorList>
            <person name="Xiong J."/>
            <person name="Wang G."/>
            <person name="Cheng J."/>
            <person name="Tian M."/>
            <person name="Pan X."/>
            <person name="Warren A."/>
            <person name="Jiang C."/>
            <person name="Yuan D."/>
            <person name="Miao W."/>
        </authorList>
    </citation>
    <scope>NUCLEOTIDE SEQUENCE [LARGE SCALE GENOMIC DNA]</scope>
    <source>
        <strain evidence="3">36N120E</strain>
    </source>
</reference>
<organism evidence="3 4">
    <name type="scientific">Pseudocohnilembus persalinus</name>
    <name type="common">Ciliate</name>
    <dbReference type="NCBI Taxonomy" id="266149"/>
    <lineage>
        <taxon>Eukaryota</taxon>
        <taxon>Sar</taxon>
        <taxon>Alveolata</taxon>
        <taxon>Ciliophora</taxon>
        <taxon>Intramacronucleata</taxon>
        <taxon>Oligohymenophorea</taxon>
        <taxon>Scuticociliatia</taxon>
        <taxon>Philasterida</taxon>
        <taxon>Pseudocohnilembidae</taxon>
        <taxon>Pseudocohnilembus</taxon>
    </lineage>
</organism>